<sequence length="83" mass="9181">MFSTHPIGDHPYWWRVGLSRRRGVIWIELSNPSPATASTRPSPSTVGGPPSQRVPLRPIPKIRVPAIKLGFSSRGRTLARSAR</sequence>
<feature type="compositionally biased region" description="Low complexity" evidence="1">
    <location>
        <begin position="32"/>
        <end position="45"/>
    </location>
</feature>
<keyword evidence="3" id="KW-1185">Reference proteome</keyword>
<dbReference type="Proteomes" id="UP001152888">
    <property type="component" value="Unassembled WGS sequence"/>
</dbReference>
<gene>
    <name evidence="2" type="ORF">ACAOBT_LOCUS35403</name>
</gene>
<feature type="region of interest" description="Disordered" evidence="1">
    <location>
        <begin position="31"/>
        <end position="57"/>
    </location>
</feature>
<accession>A0A9P0QBI0</accession>
<comment type="caution">
    <text evidence="2">The sequence shown here is derived from an EMBL/GenBank/DDBJ whole genome shotgun (WGS) entry which is preliminary data.</text>
</comment>
<evidence type="ECO:0000313" key="2">
    <source>
        <dbReference type="EMBL" id="CAH2016496.1"/>
    </source>
</evidence>
<evidence type="ECO:0000256" key="1">
    <source>
        <dbReference type="SAM" id="MobiDB-lite"/>
    </source>
</evidence>
<protein>
    <submittedName>
        <fullName evidence="2">Uncharacterized protein</fullName>
    </submittedName>
</protein>
<proteinExistence type="predicted"/>
<dbReference type="EMBL" id="CAKOFQ010008916">
    <property type="protein sequence ID" value="CAH2016496.1"/>
    <property type="molecule type" value="Genomic_DNA"/>
</dbReference>
<dbReference type="AlphaFoldDB" id="A0A9P0QBI0"/>
<organism evidence="2 3">
    <name type="scientific">Acanthoscelides obtectus</name>
    <name type="common">Bean weevil</name>
    <name type="synonym">Bruchus obtectus</name>
    <dbReference type="NCBI Taxonomy" id="200917"/>
    <lineage>
        <taxon>Eukaryota</taxon>
        <taxon>Metazoa</taxon>
        <taxon>Ecdysozoa</taxon>
        <taxon>Arthropoda</taxon>
        <taxon>Hexapoda</taxon>
        <taxon>Insecta</taxon>
        <taxon>Pterygota</taxon>
        <taxon>Neoptera</taxon>
        <taxon>Endopterygota</taxon>
        <taxon>Coleoptera</taxon>
        <taxon>Polyphaga</taxon>
        <taxon>Cucujiformia</taxon>
        <taxon>Chrysomeloidea</taxon>
        <taxon>Chrysomelidae</taxon>
        <taxon>Bruchinae</taxon>
        <taxon>Bruchini</taxon>
        <taxon>Acanthoscelides</taxon>
    </lineage>
</organism>
<evidence type="ECO:0000313" key="3">
    <source>
        <dbReference type="Proteomes" id="UP001152888"/>
    </source>
</evidence>
<reference evidence="2" key="1">
    <citation type="submission" date="2022-03" db="EMBL/GenBank/DDBJ databases">
        <authorList>
            <person name="Sayadi A."/>
        </authorList>
    </citation>
    <scope>NUCLEOTIDE SEQUENCE</scope>
</reference>
<name>A0A9P0QBI0_ACAOB</name>